<evidence type="ECO:0000313" key="1">
    <source>
        <dbReference type="EMBL" id="KAJ3544512.1"/>
    </source>
</evidence>
<name>A0ACC1SQZ4_9HYPO</name>
<protein>
    <submittedName>
        <fullName evidence="1">Uncharacterized protein</fullName>
    </submittedName>
</protein>
<sequence>MRFNLATICMTALAGTALARSTGIDGRADKGNSLSFFSGLGSAPTSDLLGQALGPRLGQVQSGLSFNLADKLRDRLDDGVPLSVLVAIVEALGELLGGADIDLVNRHLGTNSNGWYGSLDDALGVVNIADFTRNLQ</sequence>
<evidence type="ECO:0000313" key="2">
    <source>
        <dbReference type="Proteomes" id="UP001148629"/>
    </source>
</evidence>
<accession>A0ACC1SQZ4</accession>
<dbReference type="Proteomes" id="UP001148629">
    <property type="component" value="Unassembled WGS sequence"/>
</dbReference>
<reference evidence="1" key="1">
    <citation type="submission" date="2022-08" db="EMBL/GenBank/DDBJ databases">
        <title>Genome Sequence of Fusarium decemcellulare.</title>
        <authorList>
            <person name="Buettner E."/>
        </authorList>
    </citation>
    <scope>NUCLEOTIDE SEQUENCE</scope>
    <source>
        <strain evidence="1">Babe19</strain>
    </source>
</reference>
<dbReference type="EMBL" id="JANRMS010000191">
    <property type="protein sequence ID" value="KAJ3544512.1"/>
    <property type="molecule type" value="Genomic_DNA"/>
</dbReference>
<keyword evidence="2" id="KW-1185">Reference proteome</keyword>
<gene>
    <name evidence="1" type="ORF">NM208_g3005</name>
</gene>
<proteinExistence type="predicted"/>
<comment type="caution">
    <text evidence="1">The sequence shown here is derived from an EMBL/GenBank/DDBJ whole genome shotgun (WGS) entry which is preliminary data.</text>
</comment>
<organism evidence="1 2">
    <name type="scientific">Fusarium decemcellulare</name>
    <dbReference type="NCBI Taxonomy" id="57161"/>
    <lineage>
        <taxon>Eukaryota</taxon>
        <taxon>Fungi</taxon>
        <taxon>Dikarya</taxon>
        <taxon>Ascomycota</taxon>
        <taxon>Pezizomycotina</taxon>
        <taxon>Sordariomycetes</taxon>
        <taxon>Hypocreomycetidae</taxon>
        <taxon>Hypocreales</taxon>
        <taxon>Nectriaceae</taxon>
        <taxon>Fusarium</taxon>
        <taxon>Fusarium decemcellulare species complex</taxon>
    </lineage>
</organism>